<evidence type="ECO:0000313" key="1">
    <source>
        <dbReference type="EMBL" id="VAX15350.1"/>
    </source>
</evidence>
<gene>
    <name evidence="1" type="ORF">MNBD_NITROSPINAE04-1954</name>
</gene>
<dbReference type="AlphaFoldDB" id="A0A3B1BXD8"/>
<reference evidence="1" key="1">
    <citation type="submission" date="2018-06" db="EMBL/GenBank/DDBJ databases">
        <authorList>
            <person name="Zhirakovskaya E."/>
        </authorList>
    </citation>
    <scope>NUCLEOTIDE SEQUENCE</scope>
</reference>
<protein>
    <submittedName>
        <fullName evidence="1">Uncharacterized protein</fullName>
    </submittedName>
</protein>
<sequence>MANLTADRKSIRKDGTLFSQPVAATTVVYAGALVCLNSSGYAVTAADDATQTFAGKADSRGDNSSGANGAVSVEGHREGVFEFTTSAMTQADVNENAYIVDDNTVGKGIVAQPSNVTGVALKRIPTSRGGTRALQYTNTGTTLSWGGGSAVTVSSNGDYTLTATDGSQILATVTQASLPGSDQSDNIQLRHIKCGKVAEVASATSVYVDILGAVRG</sequence>
<dbReference type="EMBL" id="UOGA01000035">
    <property type="protein sequence ID" value="VAX15350.1"/>
    <property type="molecule type" value="Genomic_DNA"/>
</dbReference>
<organism evidence="1">
    <name type="scientific">hydrothermal vent metagenome</name>
    <dbReference type="NCBI Taxonomy" id="652676"/>
    <lineage>
        <taxon>unclassified sequences</taxon>
        <taxon>metagenomes</taxon>
        <taxon>ecological metagenomes</taxon>
    </lineage>
</organism>
<name>A0A3B1BXD8_9ZZZZ</name>
<accession>A0A3B1BXD8</accession>
<proteinExistence type="predicted"/>